<evidence type="ECO:0000256" key="2">
    <source>
        <dbReference type="ARBA" id="ARBA00023125"/>
    </source>
</evidence>
<evidence type="ECO:0000313" key="7">
    <source>
        <dbReference type="Proteomes" id="UP000185696"/>
    </source>
</evidence>
<dbReference type="SMART" id="SM00345">
    <property type="entry name" value="HTH_GNTR"/>
    <property type="match status" value="1"/>
</dbReference>
<dbReference type="PANTHER" id="PTHR43537:SF49">
    <property type="entry name" value="TRANSCRIPTIONAL REGULATORY PROTEIN"/>
    <property type="match status" value="1"/>
</dbReference>
<gene>
    <name evidence="6" type="ORF">BLA60_08375</name>
</gene>
<dbReference type="SUPFAM" id="SSF48008">
    <property type="entry name" value="GntR ligand-binding domain-like"/>
    <property type="match status" value="1"/>
</dbReference>
<dbReference type="InterPro" id="IPR036388">
    <property type="entry name" value="WH-like_DNA-bd_sf"/>
</dbReference>
<evidence type="ECO:0000256" key="3">
    <source>
        <dbReference type="ARBA" id="ARBA00023163"/>
    </source>
</evidence>
<dbReference type="PANTHER" id="PTHR43537">
    <property type="entry name" value="TRANSCRIPTIONAL REGULATOR, GNTR FAMILY"/>
    <property type="match status" value="1"/>
</dbReference>
<dbReference type="RefSeq" id="WP_075132222.1">
    <property type="nucleotide sequence ID" value="NZ_MSIF01000003.1"/>
</dbReference>
<dbReference type="InterPro" id="IPR036390">
    <property type="entry name" value="WH_DNA-bd_sf"/>
</dbReference>
<organism evidence="6 7">
    <name type="scientific">Actinophytocola xinjiangensis</name>
    <dbReference type="NCBI Taxonomy" id="485602"/>
    <lineage>
        <taxon>Bacteria</taxon>
        <taxon>Bacillati</taxon>
        <taxon>Actinomycetota</taxon>
        <taxon>Actinomycetes</taxon>
        <taxon>Pseudonocardiales</taxon>
        <taxon>Pseudonocardiaceae</taxon>
    </lineage>
</organism>
<dbReference type="SMART" id="SM00895">
    <property type="entry name" value="FCD"/>
    <property type="match status" value="1"/>
</dbReference>
<dbReference type="Pfam" id="PF07729">
    <property type="entry name" value="FCD"/>
    <property type="match status" value="1"/>
</dbReference>
<evidence type="ECO:0000259" key="5">
    <source>
        <dbReference type="PROSITE" id="PS50949"/>
    </source>
</evidence>
<dbReference type="InterPro" id="IPR008920">
    <property type="entry name" value="TF_FadR/GntR_C"/>
</dbReference>
<dbReference type="EMBL" id="MSIF01000003">
    <property type="protein sequence ID" value="OLF12034.1"/>
    <property type="molecule type" value="Genomic_DNA"/>
</dbReference>
<accession>A0A7Z0WQR4</accession>
<name>A0A7Z0WQR4_9PSEU</name>
<dbReference type="OrthoDB" id="5243844at2"/>
<keyword evidence="3" id="KW-0804">Transcription</keyword>
<dbReference type="SUPFAM" id="SSF46785">
    <property type="entry name" value="Winged helix' DNA-binding domain"/>
    <property type="match status" value="1"/>
</dbReference>
<sequence>MDRASPEFSDSGPAARPLPDPYEQLKEAIYVGDLKPGQHMVETALAQSFQVSRTPIREALTRLEQDGLVVRTGTGLTVRERSPGEVLDICEVRILLEGAAGRTAAERRTNNDIFELRKAHRRYVAASEKDQRARVAANRAFHKAVWNAAHQPALADLLQRIELQLGRFPITTLSYPGRWEQSLEQHEALVAAIEARDGDQAATIASQHFADARDIRLTLWENEV</sequence>
<dbReference type="GO" id="GO:0003677">
    <property type="term" value="F:DNA binding"/>
    <property type="evidence" value="ECO:0007669"/>
    <property type="project" value="UniProtKB-KW"/>
</dbReference>
<dbReference type="Gene3D" id="1.20.120.530">
    <property type="entry name" value="GntR ligand-binding domain-like"/>
    <property type="match status" value="1"/>
</dbReference>
<dbReference type="CDD" id="cd07377">
    <property type="entry name" value="WHTH_GntR"/>
    <property type="match status" value="1"/>
</dbReference>
<keyword evidence="7" id="KW-1185">Reference proteome</keyword>
<dbReference type="AlphaFoldDB" id="A0A7Z0WQR4"/>
<dbReference type="Gene3D" id="1.10.10.10">
    <property type="entry name" value="Winged helix-like DNA-binding domain superfamily/Winged helix DNA-binding domain"/>
    <property type="match status" value="1"/>
</dbReference>
<dbReference type="PROSITE" id="PS50949">
    <property type="entry name" value="HTH_GNTR"/>
    <property type="match status" value="1"/>
</dbReference>
<evidence type="ECO:0000313" key="6">
    <source>
        <dbReference type="EMBL" id="OLF12034.1"/>
    </source>
</evidence>
<evidence type="ECO:0000256" key="4">
    <source>
        <dbReference type="SAM" id="MobiDB-lite"/>
    </source>
</evidence>
<dbReference type="GO" id="GO:0003700">
    <property type="term" value="F:DNA-binding transcription factor activity"/>
    <property type="evidence" value="ECO:0007669"/>
    <property type="project" value="InterPro"/>
</dbReference>
<comment type="caution">
    <text evidence="6">The sequence shown here is derived from an EMBL/GenBank/DDBJ whole genome shotgun (WGS) entry which is preliminary data.</text>
</comment>
<dbReference type="Proteomes" id="UP000185696">
    <property type="component" value="Unassembled WGS sequence"/>
</dbReference>
<reference evidence="6 7" key="1">
    <citation type="submission" date="2016-12" db="EMBL/GenBank/DDBJ databases">
        <title>The draft genome sequence of Actinophytocola xinjiangensis.</title>
        <authorList>
            <person name="Wang W."/>
            <person name="Yuan L."/>
        </authorList>
    </citation>
    <scope>NUCLEOTIDE SEQUENCE [LARGE SCALE GENOMIC DNA]</scope>
    <source>
        <strain evidence="6 7">CGMCC 4.4663</strain>
    </source>
</reference>
<dbReference type="PRINTS" id="PR00035">
    <property type="entry name" value="HTHGNTR"/>
</dbReference>
<proteinExistence type="predicted"/>
<feature type="domain" description="HTH gntR-type" evidence="5">
    <location>
        <begin position="15"/>
        <end position="81"/>
    </location>
</feature>
<protein>
    <recommendedName>
        <fullName evidence="5">HTH gntR-type domain-containing protein</fullName>
    </recommendedName>
</protein>
<keyword evidence="1" id="KW-0805">Transcription regulation</keyword>
<feature type="region of interest" description="Disordered" evidence="4">
    <location>
        <begin position="1"/>
        <end position="20"/>
    </location>
</feature>
<keyword evidence="2" id="KW-0238">DNA-binding</keyword>
<dbReference type="InterPro" id="IPR011711">
    <property type="entry name" value="GntR_C"/>
</dbReference>
<dbReference type="Pfam" id="PF00392">
    <property type="entry name" value="GntR"/>
    <property type="match status" value="1"/>
</dbReference>
<evidence type="ECO:0000256" key="1">
    <source>
        <dbReference type="ARBA" id="ARBA00023015"/>
    </source>
</evidence>
<dbReference type="InterPro" id="IPR000524">
    <property type="entry name" value="Tscrpt_reg_HTH_GntR"/>
</dbReference>